<dbReference type="VEuPathDB" id="PlasmoDB:C922_05264"/>
<name>W7AGC2_9APIC</name>
<keyword evidence="3" id="KW-1185">Reference proteome</keyword>
<dbReference type="RefSeq" id="XP_008819058.1">
    <property type="nucleotide sequence ID" value="XM_008820836.1"/>
</dbReference>
<protein>
    <submittedName>
        <fullName evidence="2">Uncharacterized protein</fullName>
    </submittedName>
</protein>
<proteinExistence type="predicted"/>
<reference evidence="2 3" key="1">
    <citation type="submission" date="2013-02" db="EMBL/GenBank/DDBJ databases">
        <title>The Genome Sequence of Plasmodium inui San Antonio 1.</title>
        <authorList>
            <consortium name="The Broad Institute Genome Sequencing Platform"/>
            <consortium name="The Broad Institute Genome Sequencing Center for Infectious Disease"/>
            <person name="Neafsey D."/>
            <person name="Cheeseman I."/>
            <person name="Volkman S."/>
            <person name="Adams J."/>
            <person name="Walker B."/>
            <person name="Young S.K."/>
            <person name="Zeng Q."/>
            <person name="Gargeya S."/>
            <person name="Fitzgerald M."/>
            <person name="Haas B."/>
            <person name="Abouelleil A."/>
            <person name="Alvarado L."/>
            <person name="Arachchi H.M."/>
            <person name="Berlin A.M."/>
            <person name="Chapman S.B."/>
            <person name="Dewar J."/>
            <person name="Goldberg J."/>
            <person name="Griggs A."/>
            <person name="Gujja S."/>
            <person name="Hansen M."/>
            <person name="Howarth C."/>
            <person name="Imamovic A."/>
            <person name="Larimer J."/>
            <person name="McCowan C."/>
            <person name="Murphy C."/>
            <person name="Neiman D."/>
            <person name="Pearson M."/>
            <person name="Priest M."/>
            <person name="Roberts A."/>
            <person name="Saif S."/>
            <person name="Shea T."/>
            <person name="Sisk P."/>
            <person name="Sykes S."/>
            <person name="Wortman J."/>
            <person name="Nusbaum C."/>
            <person name="Birren B."/>
        </authorList>
    </citation>
    <scope>NUCLEOTIDE SEQUENCE [LARGE SCALE GENOMIC DNA]</scope>
    <source>
        <strain evidence="2 3">San Antonio 1</strain>
    </source>
</reference>
<dbReference type="AlphaFoldDB" id="W7AGC2"/>
<dbReference type="EMBL" id="KI965508">
    <property type="protein sequence ID" value="EUD64361.1"/>
    <property type="molecule type" value="Genomic_DNA"/>
</dbReference>
<sequence>MANATKSYRWNGGIKVLPDPQEKNNWTSPEVIKSRRTGPLGGGRSIWRRYLVTLAGDSLELQEAHFKKTKQREGAGFTVGK</sequence>
<evidence type="ECO:0000256" key="1">
    <source>
        <dbReference type="SAM" id="MobiDB-lite"/>
    </source>
</evidence>
<evidence type="ECO:0000313" key="3">
    <source>
        <dbReference type="Proteomes" id="UP000030640"/>
    </source>
</evidence>
<accession>W7AGC2</accession>
<gene>
    <name evidence="2" type="ORF">C922_05264</name>
</gene>
<feature type="region of interest" description="Disordered" evidence="1">
    <location>
        <begin position="1"/>
        <end position="38"/>
    </location>
</feature>
<organism evidence="2 3">
    <name type="scientific">Plasmodium inui San Antonio 1</name>
    <dbReference type="NCBI Taxonomy" id="1237626"/>
    <lineage>
        <taxon>Eukaryota</taxon>
        <taxon>Sar</taxon>
        <taxon>Alveolata</taxon>
        <taxon>Apicomplexa</taxon>
        <taxon>Aconoidasida</taxon>
        <taxon>Haemosporida</taxon>
        <taxon>Plasmodiidae</taxon>
        <taxon>Plasmodium</taxon>
        <taxon>Plasmodium (Plasmodium)</taxon>
    </lineage>
</organism>
<evidence type="ECO:0000313" key="2">
    <source>
        <dbReference type="EMBL" id="EUD64361.1"/>
    </source>
</evidence>
<dbReference type="GeneID" id="20040538"/>
<dbReference type="Proteomes" id="UP000030640">
    <property type="component" value="Unassembled WGS sequence"/>
</dbReference>